<evidence type="ECO:0000256" key="4">
    <source>
        <dbReference type="ARBA" id="ARBA00022807"/>
    </source>
</evidence>
<dbReference type="Pfam" id="PF00877">
    <property type="entry name" value="NLPC_P60"/>
    <property type="match status" value="1"/>
</dbReference>
<evidence type="ECO:0000256" key="3">
    <source>
        <dbReference type="ARBA" id="ARBA00022801"/>
    </source>
</evidence>
<organism evidence="7">
    <name type="scientific">Oppiella nova</name>
    <dbReference type="NCBI Taxonomy" id="334625"/>
    <lineage>
        <taxon>Eukaryota</taxon>
        <taxon>Metazoa</taxon>
        <taxon>Ecdysozoa</taxon>
        <taxon>Arthropoda</taxon>
        <taxon>Chelicerata</taxon>
        <taxon>Arachnida</taxon>
        <taxon>Acari</taxon>
        <taxon>Acariformes</taxon>
        <taxon>Sarcoptiformes</taxon>
        <taxon>Oribatida</taxon>
        <taxon>Brachypylina</taxon>
        <taxon>Oppioidea</taxon>
        <taxon>Oppiidae</taxon>
        <taxon>Oppiella</taxon>
    </lineage>
</organism>
<accession>A0A7R9QW05</accession>
<dbReference type="Gene3D" id="3.90.1720.10">
    <property type="entry name" value="endopeptidase domain like (from Nostoc punctiforme)"/>
    <property type="match status" value="1"/>
</dbReference>
<reference evidence="7" key="1">
    <citation type="submission" date="2020-11" db="EMBL/GenBank/DDBJ databases">
        <authorList>
            <person name="Tran Van P."/>
        </authorList>
    </citation>
    <scope>NUCLEOTIDE SEQUENCE</scope>
</reference>
<evidence type="ECO:0000256" key="2">
    <source>
        <dbReference type="ARBA" id="ARBA00022670"/>
    </source>
</evidence>
<dbReference type="SUPFAM" id="SSF54001">
    <property type="entry name" value="Cysteine proteinases"/>
    <property type="match status" value="1"/>
</dbReference>
<dbReference type="EMBL" id="CAJPVJ010016027">
    <property type="protein sequence ID" value="CAG2176056.1"/>
    <property type="molecule type" value="Genomic_DNA"/>
</dbReference>
<feature type="signal peptide" evidence="5">
    <location>
        <begin position="1"/>
        <end position="16"/>
    </location>
</feature>
<gene>
    <name evidence="7" type="ORF">ONB1V03_LOCUS15490</name>
</gene>
<proteinExistence type="inferred from homology"/>
<evidence type="ECO:0000256" key="5">
    <source>
        <dbReference type="SAM" id="SignalP"/>
    </source>
</evidence>
<name>A0A7R9QW05_9ACAR</name>
<keyword evidence="3" id="KW-0378">Hydrolase</keyword>
<dbReference type="Proteomes" id="UP000728032">
    <property type="component" value="Unassembled WGS sequence"/>
</dbReference>
<dbReference type="OrthoDB" id="2251794at2759"/>
<evidence type="ECO:0000259" key="6">
    <source>
        <dbReference type="PROSITE" id="PS51935"/>
    </source>
</evidence>
<keyword evidence="2" id="KW-0645">Protease</keyword>
<dbReference type="EMBL" id="OC930852">
    <property type="protein sequence ID" value="CAD7658870.1"/>
    <property type="molecule type" value="Genomic_DNA"/>
</dbReference>
<dbReference type="AlphaFoldDB" id="A0A7R9QW05"/>
<sequence length="153" mass="16319">MKVIAFLLLITFSCYAIQDCDAGAAEIVSAARSQKGVPYSWGGGSWKGKSYGIGKGAHTIGFDCSGLAQYAVYKGTGKIIARVASDQYNDGKCARVAYSARQAGDLVFFGSPPYHVGILSGANTFVEAPKTGEVVKEIQVYSTNRQPYVRRCA</sequence>
<dbReference type="PROSITE" id="PS51935">
    <property type="entry name" value="NLPC_P60"/>
    <property type="match status" value="1"/>
</dbReference>
<evidence type="ECO:0000313" key="8">
    <source>
        <dbReference type="Proteomes" id="UP000728032"/>
    </source>
</evidence>
<evidence type="ECO:0000256" key="1">
    <source>
        <dbReference type="ARBA" id="ARBA00007074"/>
    </source>
</evidence>
<dbReference type="InterPro" id="IPR051794">
    <property type="entry name" value="PG_Endopeptidase_C40"/>
</dbReference>
<dbReference type="PANTHER" id="PTHR47359:SF3">
    <property type="entry name" value="NLP_P60 DOMAIN-CONTAINING PROTEIN-RELATED"/>
    <property type="match status" value="1"/>
</dbReference>
<protein>
    <recommendedName>
        <fullName evidence="6">NlpC/P60 domain-containing protein</fullName>
    </recommendedName>
</protein>
<dbReference type="InterPro" id="IPR000064">
    <property type="entry name" value="NLP_P60_dom"/>
</dbReference>
<feature type="domain" description="NlpC/P60" evidence="6">
    <location>
        <begin position="21"/>
        <end position="153"/>
    </location>
</feature>
<dbReference type="GO" id="GO:0006508">
    <property type="term" value="P:proteolysis"/>
    <property type="evidence" value="ECO:0007669"/>
    <property type="project" value="UniProtKB-KW"/>
</dbReference>
<keyword evidence="4" id="KW-0788">Thiol protease</keyword>
<dbReference type="InterPro" id="IPR038765">
    <property type="entry name" value="Papain-like_cys_pep_sf"/>
</dbReference>
<dbReference type="GO" id="GO:0008234">
    <property type="term" value="F:cysteine-type peptidase activity"/>
    <property type="evidence" value="ECO:0007669"/>
    <property type="project" value="UniProtKB-KW"/>
</dbReference>
<keyword evidence="5" id="KW-0732">Signal</keyword>
<feature type="chain" id="PRO_5035593251" description="NlpC/P60 domain-containing protein" evidence="5">
    <location>
        <begin position="17"/>
        <end position="153"/>
    </location>
</feature>
<evidence type="ECO:0000313" key="7">
    <source>
        <dbReference type="EMBL" id="CAD7658870.1"/>
    </source>
</evidence>
<dbReference type="PANTHER" id="PTHR47359">
    <property type="entry name" value="PEPTIDOGLYCAN DL-ENDOPEPTIDASE CWLO"/>
    <property type="match status" value="1"/>
</dbReference>
<comment type="similarity">
    <text evidence="1">Belongs to the peptidase C40 family.</text>
</comment>
<keyword evidence="8" id="KW-1185">Reference proteome</keyword>